<evidence type="ECO:0000313" key="9">
    <source>
        <dbReference type="Proteomes" id="UP001497512"/>
    </source>
</evidence>
<feature type="transmembrane region" description="Helical" evidence="6">
    <location>
        <begin position="212"/>
        <end position="232"/>
    </location>
</feature>
<dbReference type="PROSITE" id="PS50922">
    <property type="entry name" value="TLC"/>
    <property type="match status" value="1"/>
</dbReference>
<protein>
    <recommendedName>
        <fullName evidence="7">TLC domain-containing protein</fullName>
    </recommendedName>
</protein>
<keyword evidence="2 5" id="KW-0812">Transmembrane</keyword>
<dbReference type="EMBL" id="OZ019910">
    <property type="protein sequence ID" value="CAK9211585.1"/>
    <property type="molecule type" value="Genomic_DNA"/>
</dbReference>
<reference evidence="8" key="1">
    <citation type="submission" date="2024-02" db="EMBL/GenBank/DDBJ databases">
        <authorList>
            <consortium name="ELIXIR-Norway"/>
            <consortium name="Elixir Norway"/>
        </authorList>
    </citation>
    <scope>NUCLEOTIDE SEQUENCE</scope>
</reference>
<comment type="subcellular location">
    <subcellularLocation>
        <location evidence="1">Membrane</location>
        <topology evidence="1">Multi-pass membrane protein</topology>
    </subcellularLocation>
</comment>
<keyword evidence="4 5" id="KW-0472">Membrane</keyword>
<dbReference type="PANTHER" id="PTHR13439:SF4">
    <property type="entry name" value="TLC DOMAIN-CONTAINING PROTEIN"/>
    <property type="match status" value="1"/>
</dbReference>
<evidence type="ECO:0000313" key="8">
    <source>
        <dbReference type="EMBL" id="CAK9211585.1"/>
    </source>
</evidence>
<dbReference type="Pfam" id="PF03798">
    <property type="entry name" value="TRAM_LAG1_CLN8"/>
    <property type="match status" value="1"/>
</dbReference>
<feature type="transmembrane region" description="Helical" evidence="6">
    <location>
        <begin position="143"/>
        <end position="163"/>
    </location>
</feature>
<accession>A0ABP0U3A9</accession>
<feature type="transmembrane region" description="Helical" evidence="6">
    <location>
        <begin position="346"/>
        <end position="366"/>
    </location>
</feature>
<feature type="domain" description="TLC" evidence="7">
    <location>
        <begin position="204"/>
        <end position="413"/>
    </location>
</feature>
<evidence type="ECO:0000256" key="3">
    <source>
        <dbReference type="ARBA" id="ARBA00022989"/>
    </source>
</evidence>
<evidence type="ECO:0000256" key="1">
    <source>
        <dbReference type="ARBA" id="ARBA00004141"/>
    </source>
</evidence>
<feature type="transmembrane region" description="Helical" evidence="6">
    <location>
        <begin position="310"/>
        <end position="326"/>
    </location>
</feature>
<name>A0ABP0U3A9_9BRYO</name>
<sequence length="419" mass="47585">MSATTTNVQLRLRLKTRIAHDVSINVSLIIFVESFVAIGRNPVRFLKDRSPVTVSFCVEQVPGRFPESPPVGIAMAKLITSSILQRRRRLYNQDLTTYWLLSGFFADFLRFCAGAMVGSDQQGKCKEDQSAEKALANAWKKDFAGLFFAALLILWVGLVLISIQLGHKELWPVIVGLVFFEVSSRVFSSFVMSNPSLFQGLALESCPDFLNTSISLLHSTIIALAVVTLLAWEAQVSRLEKMLSHDVLYSKPWPGAQITLGVSCGYFAYDQWDMLQKHLYNPRSPSLLIHHAVLLTCFTPAIYLNRCINYLILTLVCEVHSVFLHLRKVRKLSLTRHSRSSWGTLIMWFLNWIAYFITRLAFHIYITIKLLQDASKFPKGFEWPMALTGMLGLNVLNFSLGHGLLKAYRKEKLFLEHPH</sequence>
<dbReference type="InterPro" id="IPR050846">
    <property type="entry name" value="TLCD"/>
</dbReference>
<feature type="transmembrane region" description="Helical" evidence="6">
    <location>
        <begin position="95"/>
        <end position="117"/>
    </location>
</feature>
<feature type="transmembrane region" description="Helical" evidence="6">
    <location>
        <begin position="386"/>
        <end position="405"/>
    </location>
</feature>
<keyword evidence="3 6" id="KW-1133">Transmembrane helix</keyword>
<dbReference type="SMART" id="SM00724">
    <property type="entry name" value="TLC"/>
    <property type="match status" value="1"/>
</dbReference>
<organism evidence="8 9">
    <name type="scientific">Sphagnum troendelagicum</name>
    <dbReference type="NCBI Taxonomy" id="128251"/>
    <lineage>
        <taxon>Eukaryota</taxon>
        <taxon>Viridiplantae</taxon>
        <taxon>Streptophyta</taxon>
        <taxon>Embryophyta</taxon>
        <taxon>Bryophyta</taxon>
        <taxon>Sphagnophytina</taxon>
        <taxon>Sphagnopsida</taxon>
        <taxon>Sphagnales</taxon>
        <taxon>Sphagnaceae</taxon>
        <taxon>Sphagnum</taxon>
    </lineage>
</organism>
<evidence type="ECO:0000256" key="2">
    <source>
        <dbReference type="ARBA" id="ARBA00022692"/>
    </source>
</evidence>
<dbReference type="Proteomes" id="UP001497512">
    <property type="component" value="Chromosome 18"/>
</dbReference>
<evidence type="ECO:0000256" key="6">
    <source>
        <dbReference type="SAM" id="Phobius"/>
    </source>
</evidence>
<dbReference type="PANTHER" id="PTHR13439">
    <property type="entry name" value="CT120 PROTEIN"/>
    <property type="match status" value="1"/>
</dbReference>
<feature type="transmembrane region" description="Helical" evidence="6">
    <location>
        <begin position="170"/>
        <end position="192"/>
    </location>
</feature>
<evidence type="ECO:0000256" key="4">
    <source>
        <dbReference type="ARBA" id="ARBA00023136"/>
    </source>
</evidence>
<gene>
    <name evidence="8" type="ORF">CSSPTR1EN2_LOCUS10815</name>
</gene>
<dbReference type="InterPro" id="IPR006634">
    <property type="entry name" value="TLC-dom"/>
</dbReference>
<evidence type="ECO:0000256" key="5">
    <source>
        <dbReference type="PROSITE-ProRule" id="PRU00205"/>
    </source>
</evidence>
<keyword evidence="9" id="KW-1185">Reference proteome</keyword>
<evidence type="ECO:0000259" key="7">
    <source>
        <dbReference type="PROSITE" id="PS50922"/>
    </source>
</evidence>
<proteinExistence type="predicted"/>